<dbReference type="Pfam" id="PF01636">
    <property type="entry name" value="APH"/>
    <property type="match status" value="1"/>
</dbReference>
<name>A0ABT5MAI3_9BURK</name>
<comment type="function">
    <text evidence="11">A protein kinase that phosphorylates Ser and Thr residues. Probably acts to suppress the effects of stress linked to accumulation of reactive oxygen species. Probably involved in the extracytoplasmic stress response.</text>
</comment>
<organism evidence="13 14">
    <name type="scientific">Curvibacter microcysteis</name>
    <dbReference type="NCBI Taxonomy" id="3026419"/>
    <lineage>
        <taxon>Bacteria</taxon>
        <taxon>Pseudomonadati</taxon>
        <taxon>Pseudomonadota</taxon>
        <taxon>Betaproteobacteria</taxon>
        <taxon>Burkholderiales</taxon>
        <taxon>Comamonadaceae</taxon>
        <taxon>Curvibacter</taxon>
    </lineage>
</organism>
<dbReference type="InterPro" id="IPR002575">
    <property type="entry name" value="Aminoglycoside_PTrfase"/>
</dbReference>
<keyword evidence="9 11" id="KW-0460">Magnesium</keyword>
<comment type="catalytic activity">
    <reaction evidence="11">
        <text>L-threonyl-[protein] + ATP = O-phospho-L-threonyl-[protein] + ADP + H(+)</text>
        <dbReference type="Rhea" id="RHEA:46608"/>
        <dbReference type="Rhea" id="RHEA-COMP:11060"/>
        <dbReference type="Rhea" id="RHEA-COMP:11605"/>
        <dbReference type="ChEBI" id="CHEBI:15378"/>
        <dbReference type="ChEBI" id="CHEBI:30013"/>
        <dbReference type="ChEBI" id="CHEBI:30616"/>
        <dbReference type="ChEBI" id="CHEBI:61977"/>
        <dbReference type="ChEBI" id="CHEBI:456216"/>
        <dbReference type="EC" id="2.7.11.1"/>
    </reaction>
</comment>
<dbReference type="InterPro" id="IPR011009">
    <property type="entry name" value="Kinase-like_dom_sf"/>
</dbReference>
<reference evidence="13 14" key="1">
    <citation type="submission" date="2023-02" db="EMBL/GenBank/DDBJ databases">
        <title>Bacterial whole genome sequence for Curvibacter sp. HBC28.</title>
        <authorList>
            <person name="Le V."/>
            <person name="Ko S.-R."/>
            <person name="Ahn C.-Y."/>
            <person name="Oh H.-M."/>
        </authorList>
    </citation>
    <scope>NUCLEOTIDE SEQUENCE [LARGE SCALE GENOMIC DNA]</scope>
    <source>
        <strain evidence="13 14">HBC28</strain>
    </source>
</reference>
<keyword evidence="8 11" id="KW-0067">ATP-binding</keyword>
<comment type="cofactor">
    <cofactor evidence="11">
        <name>Mg(2+)</name>
        <dbReference type="ChEBI" id="CHEBI:18420"/>
    </cofactor>
</comment>
<evidence type="ECO:0000313" key="14">
    <source>
        <dbReference type="Proteomes" id="UP001528672"/>
    </source>
</evidence>
<keyword evidence="3 11" id="KW-0597">Phosphoprotein</keyword>
<evidence type="ECO:0000256" key="4">
    <source>
        <dbReference type="ARBA" id="ARBA00022679"/>
    </source>
</evidence>
<gene>
    <name evidence="11" type="primary">srkA</name>
    <name evidence="13" type="ORF">PSQ39_02885</name>
</gene>
<evidence type="ECO:0000256" key="1">
    <source>
        <dbReference type="ARBA" id="ARBA00022490"/>
    </source>
</evidence>
<evidence type="ECO:0000256" key="7">
    <source>
        <dbReference type="ARBA" id="ARBA00022777"/>
    </source>
</evidence>
<keyword evidence="10 11" id="KW-0346">Stress response</keyword>
<evidence type="ECO:0000256" key="6">
    <source>
        <dbReference type="ARBA" id="ARBA00022741"/>
    </source>
</evidence>
<dbReference type="GO" id="GO:0004674">
    <property type="term" value="F:protein serine/threonine kinase activity"/>
    <property type="evidence" value="ECO:0007669"/>
    <property type="project" value="UniProtKB-KW"/>
</dbReference>
<comment type="similarity">
    <text evidence="11">Belongs to the SrkA/RdoA protein kinase family.</text>
</comment>
<keyword evidence="14" id="KW-1185">Reference proteome</keyword>
<feature type="active site" description="Proton acceptor" evidence="11">
    <location>
        <position position="236"/>
    </location>
</feature>
<feature type="binding site" evidence="11">
    <location>
        <position position="241"/>
    </location>
    <ligand>
        <name>Mg(2+)</name>
        <dbReference type="ChEBI" id="CHEBI:18420"/>
    </ligand>
</feature>
<dbReference type="Gene3D" id="1.10.510.10">
    <property type="entry name" value="Transferase(Phosphotransferase) domain 1"/>
    <property type="match status" value="1"/>
</dbReference>
<comment type="catalytic activity">
    <reaction evidence="11">
        <text>L-seryl-[protein] + ATP = O-phospho-L-seryl-[protein] + ADP + H(+)</text>
        <dbReference type="Rhea" id="RHEA:17989"/>
        <dbReference type="Rhea" id="RHEA-COMP:9863"/>
        <dbReference type="Rhea" id="RHEA-COMP:11604"/>
        <dbReference type="ChEBI" id="CHEBI:15378"/>
        <dbReference type="ChEBI" id="CHEBI:29999"/>
        <dbReference type="ChEBI" id="CHEBI:30616"/>
        <dbReference type="ChEBI" id="CHEBI:83421"/>
        <dbReference type="ChEBI" id="CHEBI:456216"/>
        <dbReference type="EC" id="2.7.11.1"/>
    </reaction>
</comment>
<evidence type="ECO:0000256" key="2">
    <source>
        <dbReference type="ARBA" id="ARBA00022527"/>
    </source>
</evidence>
<keyword evidence="2 11" id="KW-0723">Serine/threonine-protein kinase</keyword>
<evidence type="ECO:0000256" key="9">
    <source>
        <dbReference type="ARBA" id="ARBA00022842"/>
    </source>
</evidence>
<feature type="domain" description="Aminoglycoside phosphotransferase" evidence="12">
    <location>
        <begin position="56"/>
        <end position="304"/>
    </location>
</feature>
<accession>A0ABT5MAI3</accession>
<dbReference type="EMBL" id="JAQSIO010000001">
    <property type="protein sequence ID" value="MDD0813568.1"/>
    <property type="molecule type" value="Genomic_DNA"/>
</dbReference>
<feature type="site" description="ATP" evidence="11">
    <location>
        <position position="57"/>
    </location>
</feature>
<evidence type="ECO:0000256" key="10">
    <source>
        <dbReference type="ARBA" id="ARBA00023016"/>
    </source>
</evidence>
<evidence type="ECO:0000313" key="13">
    <source>
        <dbReference type="EMBL" id="MDD0813568.1"/>
    </source>
</evidence>
<keyword evidence="6 11" id="KW-0547">Nucleotide-binding</keyword>
<evidence type="ECO:0000256" key="5">
    <source>
        <dbReference type="ARBA" id="ARBA00022723"/>
    </source>
</evidence>
<dbReference type="NCBIfam" id="NF008738">
    <property type="entry name" value="PRK11768.1"/>
    <property type="match status" value="1"/>
</dbReference>
<dbReference type="EC" id="2.7.11.1" evidence="11"/>
<dbReference type="InterPro" id="IPR032882">
    <property type="entry name" value="SrkA/RdoA"/>
</dbReference>
<evidence type="ECO:0000256" key="3">
    <source>
        <dbReference type="ARBA" id="ARBA00022553"/>
    </source>
</evidence>
<dbReference type="Proteomes" id="UP001528672">
    <property type="component" value="Unassembled WGS sequence"/>
</dbReference>
<keyword evidence="1 11" id="KW-0963">Cytoplasm</keyword>
<feature type="active site" evidence="11">
    <location>
        <position position="258"/>
    </location>
</feature>
<keyword evidence="7 11" id="KW-0418">Kinase</keyword>
<evidence type="ECO:0000256" key="8">
    <source>
        <dbReference type="ARBA" id="ARBA00022840"/>
    </source>
</evidence>
<dbReference type="PANTHER" id="PTHR39573">
    <property type="entry name" value="STRESS RESPONSE KINASE A"/>
    <property type="match status" value="1"/>
</dbReference>
<keyword evidence="4 11" id="KW-0808">Transferase</keyword>
<protein>
    <recommendedName>
        <fullName evidence="11">Stress response kinase A</fullName>
        <ecNumber evidence="11">2.7.11.1</ecNumber>
    </recommendedName>
    <alternativeName>
        <fullName evidence="11">Serine/threonine-protein kinase SrkA</fullName>
    </alternativeName>
</protein>
<dbReference type="HAMAP" id="MF_01497">
    <property type="entry name" value="SrkA_kinase"/>
    <property type="match status" value="1"/>
</dbReference>
<dbReference type="Gene3D" id="3.30.200.70">
    <property type="match status" value="1"/>
</dbReference>
<dbReference type="SUPFAM" id="SSF56112">
    <property type="entry name" value="Protein kinase-like (PK-like)"/>
    <property type="match status" value="1"/>
</dbReference>
<dbReference type="Gene3D" id="1.20.1270.170">
    <property type="match status" value="1"/>
</dbReference>
<comment type="subunit">
    <text evidence="11">Monomer.</text>
</comment>
<comment type="subcellular location">
    <subcellularLocation>
        <location evidence="11">Cytoplasm</location>
    </subcellularLocation>
</comment>
<keyword evidence="5 11" id="KW-0479">Metal-binding</keyword>
<evidence type="ECO:0000259" key="12">
    <source>
        <dbReference type="Pfam" id="PF01636"/>
    </source>
</evidence>
<dbReference type="PANTHER" id="PTHR39573:SF1">
    <property type="entry name" value="STRESS RESPONSE KINASE A"/>
    <property type="match status" value="1"/>
</dbReference>
<comment type="caution">
    <text evidence="13">The sequence shown here is derived from an EMBL/GenBank/DDBJ whole genome shotgun (WGS) entry which is preliminary data.</text>
</comment>
<evidence type="ECO:0000256" key="11">
    <source>
        <dbReference type="HAMAP-Rule" id="MF_01497"/>
    </source>
</evidence>
<sequence length="365" mass="40677">MPHTDPLDDQPPFTFDELASASPAAEHPYERLTPDTVLDALAQIGLHGDGRLMALSSYENRVYDVQLESPVQGHDRVVCKFYRPGRWSEAQILEEHLFSAQLSAAEVPAVGPLLIDGHSLHQHQGFAFSVSPRRGGRQPELDDFEVLEWTGRFLARLHQVGAQQDFVARPALDLASFGWAARDSLLQSNALPADAAGPWLAACNEALARIAAHPACDPVSGHFRADALKLIRLHGDCHPGNILWTPTELPEGGPHFVDLDDARTGPAVQDLWMLLSGDRAQQTGQLSALLEGYEQVRDFDRRELALIEPLRTLRLIHYSAWLASRWSDPTFPIHFPWFGSSDYWQGQTHLLHDQLEALEAEPLWV</sequence>
<dbReference type="RefSeq" id="WP_273925086.1">
    <property type="nucleotide sequence ID" value="NZ_JAQSIO010000001.1"/>
</dbReference>
<feature type="binding site" evidence="11">
    <location>
        <position position="258"/>
    </location>
    <ligand>
        <name>Mg(2+)</name>
        <dbReference type="ChEBI" id="CHEBI:18420"/>
    </ligand>
</feature>
<proteinExistence type="inferred from homology"/>